<comment type="caution">
    <text evidence="7">The sequence shown here is derived from an EMBL/GenBank/DDBJ whole genome shotgun (WGS) entry which is preliminary data.</text>
</comment>
<dbReference type="Gene3D" id="3.40.50.1000">
    <property type="entry name" value="HAD superfamily/HAD-like"/>
    <property type="match status" value="1"/>
</dbReference>
<keyword evidence="3 6" id="KW-0812">Transmembrane</keyword>
<organism evidence="7">
    <name type="scientific">Burkholderia stagnalis</name>
    <dbReference type="NCBI Taxonomy" id="1503054"/>
    <lineage>
        <taxon>Bacteria</taxon>
        <taxon>Pseudomonadati</taxon>
        <taxon>Pseudomonadota</taxon>
        <taxon>Betaproteobacteria</taxon>
        <taxon>Burkholderiales</taxon>
        <taxon>Burkholderiaceae</taxon>
        <taxon>Burkholderia</taxon>
        <taxon>Burkholderia cepacia complex</taxon>
    </lineage>
</organism>
<evidence type="ECO:0000256" key="2">
    <source>
        <dbReference type="ARBA" id="ARBA00022475"/>
    </source>
</evidence>
<dbReference type="STRING" id="1503054.WT74_18920"/>
<dbReference type="GO" id="GO:0016765">
    <property type="term" value="F:transferase activity, transferring alkyl or aryl (other than methyl) groups"/>
    <property type="evidence" value="ECO:0007669"/>
    <property type="project" value="InterPro"/>
</dbReference>
<keyword evidence="2" id="KW-1003">Cell membrane</keyword>
<dbReference type="InterPro" id="IPR036412">
    <property type="entry name" value="HAD-like_sf"/>
</dbReference>
<dbReference type="Gene3D" id="1.10.357.140">
    <property type="entry name" value="UbiA prenyltransferase"/>
    <property type="match status" value="1"/>
</dbReference>
<evidence type="ECO:0000256" key="4">
    <source>
        <dbReference type="ARBA" id="ARBA00022989"/>
    </source>
</evidence>
<keyword evidence="4 6" id="KW-1133">Transmembrane helix</keyword>
<dbReference type="CDD" id="cd13963">
    <property type="entry name" value="PT_UbiA_2"/>
    <property type="match status" value="1"/>
</dbReference>
<proteinExistence type="predicted"/>
<feature type="transmembrane region" description="Helical" evidence="6">
    <location>
        <begin position="384"/>
        <end position="406"/>
    </location>
</feature>
<dbReference type="NCBIfam" id="NF006088">
    <property type="entry name" value="PRK08238.1"/>
    <property type="match status" value="1"/>
</dbReference>
<comment type="subcellular location">
    <subcellularLocation>
        <location evidence="1">Membrane</location>
        <topology evidence="1">Multi-pass membrane protein</topology>
    </subcellularLocation>
</comment>
<feature type="transmembrane region" description="Helical" evidence="6">
    <location>
        <begin position="260"/>
        <end position="278"/>
    </location>
</feature>
<dbReference type="InterPro" id="IPR039653">
    <property type="entry name" value="Prenyltransferase"/>
</dbReference>
<dbReference type="PANTHER" id="PTHR11048">
    <property type="entry name" value="PRENYLTRANSFERASES"/>
    <property type="match status" value="1"/>
</dbReference>
<evidence type="ECO:0000313" key="8">
    <source>
        <dbReference type="Proteomes" id="UP000068603"/>
    </source>
</evidence>
<sequence>MQADKILVVDLDGTLIQSDMLVESGLAYLKRWPHRFYRPLLWLLQGGKAGLKQRLAEAASVDVTSLPYNGTVLEWLRAERSQGRPITLATASASHYANAIAGHLGLFDRTFASDGAINLSADNKRDALVGAYGDKGFDYVGNSRDDLSAWRAAERAYVVNAPRRIAREAQRNGNVEHVIDTRAGTLRVWARALRLHQWLKNLLVFVPLFAAHRAGEPAMFWQGLLAFLAFGLCASSVYVLNDLVDLDDDRHHAVKRHRPFASGALSLLSGAVAFPLLLAASLAIALSCLPSAFSLALAAYYALTVAYSFVLKRMVIVDVIALAALYTARLAAGTAAFGMRLSFWLLAFSMCIFLSLALVKRYTELVALAGGQARGRGYVSDDRAIVLALGAAAGYLSVLVLALYIQDPVTLMLYANPQRIWLSCPLLLYWVSRTWIITNRGQMNSDPVLFAATDATSLGVAALFVLVFVSAI</sequence>
<feature type="transmembrane region" description="Helical" evidence="6">
    <location>
        <begin position="343"/>
        <end position="363"/>
    </location>
</feature>
<dbReference type="Pfam" id="PF01040">
    <property type="entry name" value="UbiA"/>
    <property type="match status" value="1"/>
</dbReference>
<feature type="transmembrane region" description="Helical" evidence="6">
    <location>
        <begin position="448"/>
        <end position="471"/>
    </location>
</feature>
<protein>
    <recommendedName>
        <fullName evidence="9">UbiA family prenyltransferase</fullName>
    </recommendedName>
</protein>
<dbReference type="Proteomes" id="UP000068603">
    <property type="component" value="Unassembled WGS sequence"/>
</dbReference>
<feature type="transmembrane region" description="Helical" evidence="6">
    <location>
        <begin position="315"/>
        <end position="337"/>
    </location>
</feature>
<dbReference type="GO" id="GO:0009247">
    <property type="term" value="P:glycolipid biosynthetic process"/>
    <property type="evidence" value="ECO:0007669"/>
    <property type="project" value="TreeGrafter"/>
</dbReference>
<name>A0A124UNX0_9BURK</name>
<dbReference type="EMBL" id="LPHB01000019">
    <property type="protein sequence ID" value="KWA66686.1"/>
    <property type="molecule type" value="Genomic_DNA"/>
</dbReference>
<dbReference type="SUPFAM" id="SSF56784">
    <property type="entry name" value="HAD-like"/>
    <property type="match status" value="1"/>
</dbReference>
<evidence type="ECO:0000256" key="1">
    <source>
        <dbReference type="ARBA" id="ARBA00004141"/>
    </source>
</evidence>
<dbReference type="InterPro" id="IPR023214">
    <property type="entry name" value="HAD_sf"/>
</dbReference>
<dbReference type="InterPro" id="IPR000537">
    <property type="entry name" value="UbiA_prenyltransferase"/>
</dbReference>
<accession>A0A124UNX0</accession>
<evidence type="ECO:0008006" key="9">
    <source>
        <dbReference type="Google" id="ProtNLM"/>
    </source>
</evidence>
<dbReference type="GO" id="GO:0005886">
    <property type="term" value="C:plasma membrane"/>
    <property type="evidence" value="ECO:0007669"/>
    <property type="project" value="TreeGrafter"/>
</dbReference>
<feature type="transmembrane region" description="Helical" evidence="6">
    <location>
        <begin position="220"/>
        <end position="240"/>
    </location>
</feature>
<evidence type="ECO:0000256" key="3">
    <source>
        <dbReference type="ARBA" id="ARBA00022692"/>
    </source>
</evidence>
<evidence type="ECO:0000313" key="7">
    <source>
        <dbReference type="EMBL" id="KWA66686.1"/>
    </source>
</evidence>
<evidence type="ECO:0000256" key="6">
    <source>
        <dbReference type="SAM" id="Phobius"/>
    </source>
</evidence>
<reference evidence="7 8" key="1">
    <citation type="submission" date="2015-11" db="EMBL/GenBank/DDBJ databases">
        <title>Expanding the genomic diversity of Burkholderia species for the development of highly accurate diagnostics.</title>
        <authorList>
            <person name="Sahl J."/>
            <person name="Keim P."/>
            <person name="Wagner D."/>
        </authorList>
    </citation>
    <scope>NUCLEOTIDE SEQUENCE [LARGE SCALE GENOMIC DNA]</scope>
    <source>
        <strain evidence="7 8">MSMB1960WGS</strain>
    </source>
</reference>
<dbReference type="InterPro" id="IPR044878">
    <property type="entry name" value="UbiA_sf"/>
</dbReference>
<keyword evidence="5 6" id="KW-0472">Membrane</keyword>
<gene>
    <name evidence="7" type="ORF">WT44_06460</name>
</gene>
<evidence type="ECO:0000256" key="5">
    <source>
        <dbReference type="ARBA" id="ARBA00023136"/>
    </source>
</evidence>
<feature type="transmembrane region" description="Helical" evidence="6">
    <location>
        <begin position="284"/>
        <end position="303"/>
    </location>
</feature>
<dbReference type="PANTHER" id="PTHR11048:SF5">
    <property type="entry name" value="DECAPRENYL-PHOSPHATE PHOSPHORIBOSYLTRANSFERASE"/>
    <property type="match status" value="1"/>
</dbReference>
<dbReference type="AlphaFoldDB" id="A0A124UNX0"/>
<dbReference type="RefSeq" id="WP_059810157.1">
    <property type="nucleotide sequence ID" value="NZ_LOUZ01000063.1"/>
</dbReference>